<feature type="transmembrane region" description="Helical" evidence="1">
    <location>
        <begin position="184"/>
        <end position="201"/>
    </location>
</feature>
<keyword evidence="1" id="KW-0812">Transmembrane</keyword>
<reference evidence="2 3" key="1">
    <citation type="journal article" date="2013" name="Stand. Genomic Sci.">
        <title>Genomic Encyclopedia of Type Strains, Phase I: The one thousand microbial genomes (KMG-I) project.</title>
        <authorList>
            <person name="Kyrpides N.C."/>
            <person name="Woyke T."/>
            <person name="Eisen J.A."/>
            <person name="Garrity G."/>
            <person name="Lilburn T.G."/>
            <person name="Beck B.J."/>
            <person name="Whitman W.B."/>
            <person name="Hugenholtz P."/>
            <person name="Klenk H.P."/>
        </authorList>
    </citation>
    <scope>NUCLEOTIDE SEQUENCE [LARGE SCALE GENOMIC DNA]</scope>
    <source>
        <strain evidence="2 3">DSM 13484</strain>
    </source>
</reference>
<feature type="transmembrane region" description="Helical" evidence="1">
    <location>
        <begin position="100"/>
        <end position="123"/>
    </location>
</feature>
<keyword evidence="1" id="KW-0472">Membrane</keyword>
<name>A0A562SIG3_CHIJA</name>
<evidence type="ECO:0008006" key="4">
    <source>
        <dbReference type="Google" id="ProtNLM"/>
    </source>
</evidence>
<feature type="transmembrane region" description="Helical" evidence="1">
    <location>
        <begin position="208"/>
        <end position="228"/>
    </location>
</feature>
<feature type="transmembrane region" description="Helical" evidence="1">
    <location>
        <begin position="277"/>
        <end position="295"/>
    </location>
</feature>
<proteinExistence type="predicted"/>
<dbReference type="Proteomes" id="UP000316778">
    <property type="component" value="Unassembled WGS sequence"/>
</dbReference>
<dbReference type="OrthoDB" id="629890at2"/>
<dbReference type="EMBL" id="VLLG01000008">
    <property type="protein sequence ID" value="TWI80913.1"/>
    <property type="molecule type" value="Genomic_DNA"/>
</dbReference>
<feature type="transmembrane region" description="Helical" evidence="1">
    <location>
        <begin position="359"/>
        <end position="385"/>
    </location>
</feature>
<feature type="transmembrane region" description="Helical" evidence="1">
    <location>
        <begin position="255"/>
        <end position="271"/>
    </location>
</feature>
<gene>
    <name evidence="2" type="ORF">LX66_5518</name>
</gene>
<feature type="transmembrane region" description="Helical" evidence="1">
    <location>
        <begin position="397"/>
        <end position="416"/>
    </location>
</feature>
<accession>A0A562SIG3</accession>
<sequence>MSIVSLLLLTILQFIAGIGILSLFNIRLRNGIKFPVALLLGVAVCSLVPFLLQLLYIPLSLLNVMSALVLTALLLNMRLERSLPQWQAFFAGIRIRMKGYELPFVLLLLFIFAVSAWRCYYYPPYPRDLTSGPEVIAEYAVREQTMVNSAFSVDLSSTNNPYKPAFITSLQIVYKYAGFPFGQVWLSVVFGAFLLLLYQLLCENVHRLLAGVLLLCFLAIPVMYAYTFIVLFDYTNAVFFFLSVYFLTLYDRNKAYNYLAFAGFIMGIATYVRSETLVLACFFLPLVLYMQAGSWRITGRQVLNSSVFVLPPVILYLLSITLYNGYYLPQVYEVGGLVNPHLLDLHPFFDRFLKMHTRLIFSSWGFSLYGYFIPLFLALLLAEAICYRLRFSRMAGIWLYAVLVVYLGLPFLGFLLPLMDLDNSTKRALFKIFPPMLLYLSHNRLLTGLSGRLSKLG</sequence>
<evidence type="ECO:0000256" key="1">
    <source>
        <dbReference type="SAM" id="Phobius"/>
    </source>
</evidence>
<feature type="transmembrane region" description="Helical" evidence="1">
    <location>
        <begin position="307"/>
        <end position="328"/>
    </location>
</feature>
<keyword evidence="3" id="KW-1185">Reference proteome</keyword>
<feature type="transmembrane region" description="Helical" evidence="1">
    <location>
        <begin position="234"/>
        <end position="250"/>
    </location>
</feature>
<feature type="transmembrane region" description="Helical" evidence="1">
    <location>
        <begin position="36"/>
        <end position="55"/>
    </location>
</feature>
<feature type="transmembrane region" description="Helical" evidence="1">
    <location>
        <begin position="61"/>
        <end position="79"/>
    </location>
</feature>
<feature type="transmembrane region" description="Helical" evidence="1">
    <location>
        <begin position="6"/>
        <end position="24"/>
    </location>
</feature>
<organism evidence="2 3">
    <name type="scientific">Chitinophaga japonensis</name>
    <name type="common">Flexibacter japonensis</name>
    <dbReference type="NCBI Taxonomy" id="104662"/>
    <lineage>
        <taxon>Bacteria</taxon>
        <taxon>Pseudomonadati</taxon>
        <taxon>Bacteroidota</taxon>
        <taxon>Chitinophagia</taxon>
        <taxon>Chitinophagales</taxon>
        <taxon>Chitinophagaceae</taxon>
        <taxon>Chitinophaga</taxon>
    </lineage>
</organism>
<dbReference type="RefSeq" id="WP_145719465.1">
    <property type="nucleotide sequence ID" value="NZ_BAAAFY010000003.1"/>
</dbReference>
<protein>
    <recommendedName>
        <fullName evidence="4">Dolichyl-phosphate-mannose-protein mannosyltransferase</fullName>
    </recommendedName>
</protein>
<evidence type="ECO:0000313" key="2">
    <source>
        <dbReference type="EMBL" id="TWI80913.1"/>
    </source>
</evidence>
<comment type="caution">
    <text evidence="2">The sequence shown here is derived from an EMBL/GenBank/DDBJ whole genome shotgun (WGS) entry which is preliminary data.</text>
</comment>
<evidence type="ECO:0000313" key="3">
    <source>
        <dbReference type="Proteomes" id="UP000316778"/>
    </source>
</evidence>
<keyword evidence="1" id="KW-1133">Transmembrane helix</keyword>
<dbReference type="AlphaFoldDB" id="A0A562SIG3"/>